<dbReference type="STRING" id="1850254.LPB137_10285"/>
<name>A0A1P8KNU1_9BACT</name>
<keyword evidence="3" id="KW-1185">Reference proteome</keyword>
<protein>
    <submittedName>
        <fullName evidence="2">Uncharacterized protein</fullName>
    </submittedName>
</protein>
<evidence type="ECO:0000313" key="3">
    <source>
        <dbReference type="Proteomes" id="UP000186074"/>
    </source>
</evidence>
<keyword evidence="1" id="KW-0732">Signal</keyword>
<sequence length="313" mass="37454">MKRVLLPLLLANSVNLFAQDNNSYLENFLTSTNDQRKDIHNYLIAISTNLDNYVDNSKIDMNQYSSTYGLIQFSAFQDQHGSVKFDQKVKLKLKLPKLKDRFRLVFESDEIDENKDFVEDHKTNNNDDFNLGLSYEALKKDYKFKAKVGLKLRSKLDPFLKLSLNRTWEDIYYDVDYTLGQTLKQSVIKKLESTSYMRFDKSLNDYYSLHNYSEYYWQSEESRNSQIINSTYLNQQINSKNYLTYTVSTNIDNQDTNLRIKRNTLQIHYRHFIKKWLYVDTIPENYYSYDNNFKPRYAIRFNLGIYFNKSSYN</sequence>
<dbReference type="KEGG" id="alp:LPB137_10285"/>
<evidence type="ECO:0000313" key="2">
    <source>
        <dbReference type="EMBL" id="APW66208.1"/>
    </source>
</evidence>
<dbReference type="EMBL" id="CP019070">
    <property type="protein sequence ID" value="APW66208.1"/>
    <property type="molecule type" value="Genomic_DNA"/>
</dbReference>
<dbReference type="OrthoDB" id="5366048at2"/>
<feature type="signal peptide" evidence="1">
    <location>
        <begin position="1"/>
        <end position="18"/>
    </location>
</feature>
<accession>A0A1P8KNU1</accession>
<dbReference type="RefSeq" id="WP_076087706.1">
    <property type="nucleotide sequence ID" value="NZ_CP019070.1"/>
</dbReference>
<feature type="chain" id="PRO_5012162083" evidence="1">
    <location>
        <begin position="19"/>
        <end position="313"/>
    </location>
</feature>
<reference evidence="2 3" key="1">
    <citation type="submission" date="2017-01" db="EMBL/GenBank/DDBJ databases">
        <title>Genome sequencing of Arcobacter sp. LPB0137.</title>
        <authorList>
            <person name="Lee G.-W."/>
            <person name="Yi H."/>
        </authorList>
    </citation>
    <scope>NUCLEOTIDE SEQUENCE [LARGE SCALE GENOMIC DNA]</scope>
    <source>
        <strain evidence="2 3">LPB0137</strain>
    </source>
</reference>
<organism evidence="2 3">
    <name type="scientific">Poseidonibacter parvus</name>
    <dbReference type="NCBI Taxonomy" id="1850254"/>
    <lineage>
        <taxon>Bacteria</taxon>
        <taxon>Pseudomonadati</taxon>
        <taxon>Campylobacterota</taxon>
        <taxon>Epsilonproteobacteria</taxon>
        <taxon>Campylobacterales</taxon>
        <taxon>Arcobacteraceae</taxon>
        <taxon>Poseidonibacter</taxon>
    </lineage>
</organism>
<dbReference type="AlphaFoldDB" id="A0A1P8KNU1"/>
<proteinExistence type="predicted"/>
<evidence type="ECO:0000256" key="1">
    <source>
        <dbReference type="SAM" id="SignalP"/>
    </source>
</evidence>
<dbReference type="Proteomes" id="UP000186074">
    <property type="component" value="Chromosome"/>
</dbReference>
<gene>
    <name evidence="2" type="ORF">LPB137_10285</name>
</gene>